<protein>
    <submittedName>
        <fullName evidence="1">Uncharacterized protein</fullName>
    </submittedName>
</protein>
<gene>
    <name evidence="1" type="ORF">HNQ38_000124</name>
</gene>
<evidence type="ECO:0000313" key="1">
    <source>
        <dbReference type="EMBL" id="MBB5142061.1"/>
    </source>
</evidence>
<keyword evidence="2" id="KW-1185">Reference proteome</keyword>
<organism evidence="1 2">
    <name type="scientific">Desulfovibrio intestinalis</name>
    <dbReference type="NCBI Taxonomy" id="58621"/>
    <lineage>
        <taxon>Bacteria</taxon>
        <taxon>Pseudomonadati</taxon>
        <taxon>Thermodesulfobacteriota</taxon>
        <taxon>Desulfovibrionia</taxon>
        <taxon>Desulfovibrionales</taxon>
        <taxon>Desulfovibrionaceae</taxon>
        <taxon>Desulfovibrio</taxon>
    </lineage>
</organism>
<dbReference type="EMBL" id="JACHGO010000001">
    <property type="protein sequence ID" value="MBB5142061.1"/>
    <property type="molecule type" value="Genomic_DNA"/>
</dbReference>
<accession>A0A7W8BY31</accession>
<name>A0A7W8BY31_9BACT</name>
<dbReference type="AlphaFoldDB" id="A0A7W8BY31"/>
<comment type="caution">
    <text evidence="1">The sequence shown here is derived from an EMBL/GenBank/DDBJ whole genome shotgun (WGS) entry which is preliminary data.</text>
</comment>
<proteinExistence type="predicted"/>
<sequence length="64" mass="6629">MAHIVEAAARKSLLPGLHPQSSLFFQGAGATGPYCEFSGSGVFGGSLKTPLIRWSEKKAVAGLP</sequence>
<reference evidence="1 2" key="1">
    <citation type="submission" date="2020-08" db="EMBL/GenBank/DDBJ databases">
        <title>Genomic Encyclopedia of Type Strains, Phase IV (KMG-IV): sequencing the most valuable type-strain genomes for metagenomic binning, comparative biology and taxonomic classification.</title>
        <authorList>
            <person name="Goeker M."/>
        </authorList>
    </citation>
    <scope>NUCLEOTIDE SEQUENCE [LARGE SCALE GENOMIC DNA]</scope>
    <source>
        <strain evidence="1 2">DSM 11275</strain>
    </source>
</reference>
<dbReference type="Proteomes" id="UP000539075">
    <property type="component" value="Unassembled WGS sequence"/>
</dbReference>
<evidence type="ECO:0000313" key="2">
    <source>
        <dbReference type="Proteomes" id="UP000539075"/>
    </source>
</evidence>